<feature type="signal peptide" evidence="1">
    <location>
        <begin position="1"/>
        <end position="26"/>
    </location>
</feature>
<dbReference type="RefSeq" id="WP_121688181.1">
    <property type="nucleotide sequence ID" value="NZ_RCUY01000005.1"/>
</dbReference>
<evidence type="ECO:0000256" key="1">
    <source>
        <dbReference type="SAM" id="SignalP"/>
    </source>
</evidence>
<reference evidence="2 3" key="1">
    <citation type="submission" date="2018-10" db="EMBL/GenBank/DDBJ databases">
        <authorList>
            <person name="Li J."/>
        </authorList>
    </citation>
    <scope>NUCLEOTIDE SEQUENCE [LARGE SCALE GENOMIC DNA]</scope>
    <source>
        <strain evidence="2 3">JCM 11654</strain>
    </source>
</reference>
<dbReference type="AlphaFoldDB" id="A0A3L7ASD9"/>
<accession>A0A3L7ASD9</accession>
<dbReference type="EMBL" id="RCUY01000005">
    <property type="protein sequence ID" value="RLP83044.1"/>
    <property type="molecule type" value="Genomic_DNA"/>
</dbReference>
<evidence type="ECO:0000313" key="3">
    <source>
        <dbReference type="Proteomes" id="UP000269438"/>
    </source>
</evidence>
<keyword evidence="1" id="KW-0732">Signal</keyword>
<evidence type="ECO:0000313" key="2">
    <source>
        <dbReference type="EMBL" id="RLP83044.1"/>
    </source>
</evidence>
<keyword evidence="3" id="KW-1185">Reference proteome</keyword>
<dbReference type="Proteomes" id="UP000269438">
    <property type="component" value="Unassembled WGS sequence"/>
</dbReference>
<feature type="chain" id="PRO_5018080406" description="Bacterial Ig domain-containing protein" evidence="1">
    <location>
        <begin position="27"/>
        <end position="246"/>
    </location>
</feature>
<protein>
    <recommendedName>
        <fullName evidence="4">Bacterial Ig domain-containing protein</fullName>
    </recommendedName>
</protein>
<name>A0A3L7ASD9_9MICO</name>
<sequence length="246" mass="23844">MSIITTSLTALAIAASAIAPTGAAFAAPAPTPASAPTSHAQTLSAPAGITSVNWFAARDKVVTGHATPGTKTVRITGLALAPGAYKEGAVAADGSFSVNLAPFASRAIPLSTLTATAVGADGALGGAVNFRVELGAKPAGATASTASTALAASTASFAAKKAASSIQVNPIHVGAATISGQAPAGTTEIAADVFGSTVFGEVDADGSFSIDLDDYSAYALVGVTFEVWGSTADGSTLLSTFVPVTA</sequence>
<comment type="caution">
    <text evidence="2">The sequence shown here is derived from an EMBL/GenBank/DDBJ whole genome shotgun (WGS) entry which is preliminary data.</text>
</comment>
<organism evidence="2 3">
    <name type="scientific">Mycetocola lacteus</name>
    <dbReference type="NCBI Taxonomy" id="76637"/>
    <lineage>
        <taxon>Bacteria</taxon>
        <taxon>Bacillati</taxon>
        <taxon>Actinomycetota</taxon>
        <taxon>Actinomycetes</taxon>
        <taxon>Micrococcales</taxon>
        <taxon>Microbacteriaceae</taxon>
        <taxon>Mycetocola</taxon>
    </lineage>
</organism>
<evidence type="ECO:0008006" key="4">
    <source>
        <dbReference type="Google" id="ProtNLM"/>
    </source>
</evidence>
<proteinExistence type="predicted"/>
<gene>
    <name evidence="2" type="ORF">D9V34_07325</name>
</gene>